<comment type="caution">
    <text evidence="2">The sequence shown here is derived from an EMBL/GenBank/DDBJ whole genome shotgun (WGS) entry which is preliminary data.</text>
</comment>
<dbReference type="Proteomes" id="UP000019335">
    <property type="component" value="Unassembled WGS sequence"/>
</dbReference>
<gene>
    <name evidence="2" type="ORF">Naga_100468g1</name>
</gene>
<feature type="compositionally biased region" description="Polar residues" evidence="1">
    <location>
        <begin position="139"/>
        <end position="153"/>
    </location>
</feature>
<dbReference type="AlphaFoldDB" id="W7TLG6"/>
<evidence type="ECO:0000313" key="3">
    <source>
        <dbReference type="Proteomes" id="UP000019335"/>
    </source>
</evidence>
<reference evidence="2 3" key="1">
    <citation type="journal article" date="2014" name="Mol. Plant">
        <title>Chromosome Scale Genome Assembly and Transcriptome Profiling of Nannochloropsis gaditana in Nitrogen Depletion.</title>
        <authorList>
            <person name="Corteggiani Carpinelli E."/>
            <person name="Telatin A."/>
            <person name="Vitulo N."/>
            <person name="Forcato C."/>
            <person name="D'Angelo M."/>
            <person name="Schiavon R."/>
            <person name="Vezzi A."/>
            <person name="Giacometti G.M."/>
            <person name="Morosinotto T."/>
            <person name="Valle G."/>
        </authorList>
    </citation>
    <scope>NUCLEOTIDE SEQUENCE [LARGE SCALE GENOMIC DNA]</scope>
    <source>
        <strain evidence="2 3">B-31</strain>
    </source>
</reference>
<organism evidence="2 3">
    <name type="scientific">Nannochloropsis gaditana</name>
    <dbReference type="NCBI Taxonomy" id="72520"/>
    <lineage>
        <taxon>Eukaryota</taxon>
        <taxon>Sar</taxon>
        <taxon>Stramenopiles</taxon>
        <taxon>Ochrophyta</taxon>
        <taxon>Eustigmatophyceae</taxon>
        <taxon>Eustigmatales</taxon>
        <taxon>Monodopsidaceae</taxon>
        <taxon>Nannochloropsis</taxon>
    </lineage>
</organism>
<protein>
    <submittedName>
        <fullName evidence="2">Uncharacterized protein</fullName>
    </submittedName>
</protein>
<sequence>MEHPVQGLASRRPRTPSFVRFPCPFNMPAQDTSPPAPARPSSPPTTPPSSSPSSPSSPPSTLPSFHVWRQHPTSLPRALFLDNRDKASTFAFDFLNWLRDESALLLNARAATAAAVALAASMATAASGAKDAAIDVLPSASNPPQTRSTTATTRHVLGRRK</sequence>
<feature type="region of interest" description="Disordered" evidence="1">
    <location>
        <begin position="1"/>
        <end position="67"/>
    </location>
</feature>
<proteinExistence type="predicted"/>
<feature type="compositionally biased region" description="Pro residues" evidence="1">
    <location>
        <begin position="34"/>
        <end position="61"/>
    </location>
</feature>
<name>W7TLG6_9STRA</name>
<dbReference type="EMBL" id="AZIL01002533">
    <property type="protein sequence ID" value="EWM21286.1"/>
    <property type="molecule type" value="Genomic_DNA"/>
</dbReference>
<keyword evidence="3" id="KW-1185">Reference proteome</keyword>
<feature type="region of interest" description="Disordered" evidence="1">
    <location>
        <begin position="137"/>
        <end position="161"/>
    </location>
</feature>
<evidence type="ECO:0000313" key="2">
    <source>
        <dbReference type="EMBL" id="EWM21286.1"/>
    </source>
</evidence>
<accession>W7TLG6</accession>
<evidence type="ECO:0000256" key="1">
    <source>
        <dbReference type="SAM" id="MobiDB-lite"/>
    </source>
</evidence>